<dbReference type="InterPro" id="IPR039420">
    <property type="entry name" value="WalR-like"/>
</dbReference>
<dbReference type="PROSITE" id="PS51755">
    <property type="entry name" value="OMPR_PHOB"/>
    <property type="match status" value="1"/>
</dbReference>
<dbReference type="Proteomes" id="UP000620591">
    <property type="component" value="Unassembled WGS sequence"/>
</dbReference>
<dbReference type="PANTHER" id="PTHR48111:SF38">
    <property type="entry name" value="TWO-COMPONENT RESPONSE REGULATOR"/>
    <property type="match status" value="1"/>
</dbReference>
<evidence type="ECO:0000256" key="2">
    <source>
        <dbReference type="PROSITE-ProRule" id="PRU01091"/>
    </source>
</evidence>
<dbReference type="Pfam" id="PF00486">
    <property type="entry name" value="Trans_reg_C"/>
    <property type="match status" value="1"/>
</dbReference>
<dbReference type="SUPFAM" id="SSF46894">
    <property type="entry name" value="C-terminal effector domain of the bipartite response regulators"/>
    <property type="match status" value="1"/>
</dbReference>
<evidence type="ECO:0000256" key="1">
    <source>
        <dbReference type="ARBA" id="ARBA00023125"/>
    </source>
</evidence>
<dbReference type="Gene3D" id="1.10.10.10">
    <property type="entry name" value="Winged helix-like DNA-binding domain superfamily/Winged helix DNA-binding domain"/>
    <property type="match status" value="1"/>
</dbReference>
<sequence length="197" mass="21164">MRQIVVVAQGARASSIADALRAAGFEVHVTSGGNGLADARHDEADLVVLDPDSAGTHGAALVERQGEERPALPVVVLAAGTDDHEVVSRVREHLRHTDPSPGGGEDLSTGALRLDARARRAWVGEREVALSPREFALAKTLLRHRGQVLTREQLLEHVWGHENGLRSNVVDVYVGYLRRKLGSDAVVTVRGIGYRAG</sequence>
<proteinExistence type="predicted"/>
<dbReference type="SMART" id="SM00862">
    <property type="entry name" value="Trans_reg_C"/>
    <property type="match status" value="1"/>
</dbReference>
<organism evidence="4 5">
    <name type="scientific">Aeromicrobium senzhongii</name>
    <dbReference type="NCBI Taxonomy" id="2663859"/>
    <lineage>
        <taxon>Bacteria</taxon>
        <taxon>Bacillati</taxon>
        <taxon>Actinomycetota</taxon>
        <taxon>Actinomycetes</taxon>
        <taxon>Propionibacteriales</taxon>
        <taxon>Nocardioidaceae</taxon>
        <taxon>Aeromicrobium</taxon>
    </lineage>
</organism>
<name>A0A8I0ESD2_9ACTN</name>
<evidence type="ECO:0000313" key="4">
    <source>
        <dbReference type="EMBL" id="MBC9224763.1"/>
    </source>
</evidence>
<dbReference type="InterPro" id="IPR001867">
    <property type="entry name" value="OmpR/PhoB-type_DNA-bd"/>
</dbReference>
<comment type="caution">
    <text evidence="4">The sequence shown here is derived from an EMBL/GenBank/DDBJ whole genome shotgun (WGS) entry which is preliminary data.</text>
</comment>
<protein>
    <submittedName>
        <fullName evidence="4">Response regulator transcription factor</fullName>
    </submittedName>
</protein>
<dbReference type="GO" id="GO:0032993">
    <property type="term" value="C:protein-DNA complex"/>
    <property type="evidence" value="ECO:0007669"/>
    <property type="project" value="TreeGrafter"/>
</dbReference>
<dbReference type="InterPro" id="IPR016032">
    <property type="entry name" value="Sig_transdc_resp-reg_C-effctor"/>
</dbReference>
<dbReference type="SUPFAM" id="SSF52172">
    <property type="entry name" value="CheY-like"/>
    <property type="match status" value="1"/>
</dbReference>
<dbReference type="PANTHER" id="PTHR48111">
    <property type="entry name" value="REGULATOR OF RPOS"/>
    <property type="match status" value="1"/>
</dbReference>
<dbReference type="InterPro" id="IPR036388">
    <property type="entry name" value="WH-like_DNA-bd_sf"/>
</dbReference>
<dbReference type="GO" id="GO:0000976">
    <property type="term" value="F:transcription cis-regulatory region binding"/>
    <property type="evidence" value="ECO:0007669"/>
    <property type="project" value="TreeGrafter"/>
</dbReference>
<dbReference type="InterPro" id="IPR011006">
    <property type="entry name" value="CheY-like_superfamily"/>
</dbReference>
<reference evidence="4" key="1">
    <citation type="submission" date="2020-09" db="EMBL/GenBank/DDBJ databases">
        <title>Novel species in genus Aeromicrobium.</title>
        <authorList>
            <person name="Zhang G."/>
        </authorList>
    </citation>
    <scope>NUCLEOTIDE SEQUENCE</scope>
    <source>
        <strain evidence="4">Zg-636</strain>
    </source>
</reference>
<dbReference type="GO" id="GO:0006355">
    <property type="term" value="P:regulation of DNA-templated transcription"/>
    <property type="evidence" value="ECO:0007669"/>
    <property type="project" value="InterPro"/>
</dbReference>
<dbReference type="GO" id="GO:0005829">
    <property type="term" value="C:cytosol"/>
    <property type="evidence" value="ECO:0007669"/>
    <property type="project" value="TreeGrafter"/>
</dbReference>
<dbReference type="AlphaFoldDB" id="A0A8I0ESD2"/>
<dbReference type="GO" id="GO:0000156">
    <property type="term" value="F:phosphorelay response regulator activity"/>
    <property type="evidence" value="ECO:0007669"/>
    <property type="project" value="TreeGrafter"/>
</dbReference>
<evidence type="ECO:0000313" key="5">
    <source>
        <dbReference type="Proteomes" id="UP000620591"/>
    </source>
</evidence>
<feature type="DNA-binding region" description="OmpR/PhoB-type" evidence="2">
    <location>
        <begin position="104"/>
        <end position="197"/>
    </location>
</feature>
<dbReference type="Gene3D" id="3.40.50.2300">
    <property type="match status" value="1"/>
</dbReference>
<gene>
    <name evidence="4" type="ORF">IBG24_00375</name>
</gene>
<dbReference type="EMBL" id="JACTVM010000001">
    <property type="protein sequence ID" value="MBC9224763.1"/>
    <property type="molecule type" value="Genomic_DNA"/>
</dbReference>
<dbReference type="CDD" id="cd00383">
    <property type="entry name" value="trans_reg_C"/>
    <property type="match status" value="1"/>
</dbReference>
<keyword evidence="1 2" id="KW-0238">DNA-binding</keyword>
<accession>A0A8I0ESD2</accession>
<evidence type="ECO:0000259" key="3">
    <source>
        <dbReference type="PROSITE" id="PS51755"/>
    </source>
</evidence>
<dbReference type="RefSeq" id="WP_187768271.1">
    <property type="nucleotide sequence ID" value="NZ_JACTVM010000001.1"/>
</dbReference>
<feature type="domain" description="OmpR/PhoB-type" evidence="3">
    <location>
        <begin position="104"/>
        <end position="197"/>
    </location>
</feature>